<dbReference type="Proteomes" id="UP001500503">
    <property type="component" value="Unassembled WGS sequence"/>
</dbReference>
<protein>
    <submittedName>
        <fullName evidence="2">Uncharacterized protein</fullName>
    </submittedName>
</protein>
<dbReference type="EMBL" id="BAABHF010000042">
    <property type="protein sequence ID" value="GAA4507995.1"/>
    <property type="molecule type" value="Genomic_DNA"/>
</dbReference>
<accession>A0ABP8QPI1</accession>
<reference evidence="3" key="1">
    <citation type="journal article" date="2019" name="Int. J. Syst. Evol. Microbiol.">
        <title>The Global Catalogue of Microorganisms (GCM) 10K type strain sequencing project: providing services to taxonomists for standard genome sequencing and annotation.</title>
        <authorList>
            <consortium name="The Broad Institute Genomics Platform"/>
            <consortium name="The Broad Institute Genome Sequencing Center for Infectious Disease"/>
            <person name="Wu L."/>
            <person name="Ma J."/>
        </authorList>
    </citation>
    <scope>NUCLEOTIDE SEQUENCE [LARGE SCALE GENOMIC DNA]</scope>
    <source>
        <strain evidence="3">JCM 17933</strain>
    </source>
</reference>
<name>A0ABP8QPI1_9ACTN</name>
<gene>
    <name evidence="2" type="ORF">GCM10023191_067220</name>
</gene>
<evidence type="ECO:0000256" key="1">
    <source>
        <dbReference type="SAM" id="MobiDB-lite"/>
    </source>
</evidence>
<organism evidence="2 3">
    <name type="scientific">Actinoallomurus oryzae</name>
    <dbReference type="NCBI Taxonomy" id="502180"/>
    <lineage>
        <taxon>Bacteria</taxon>
        <taxon>Bacillati</taxon>
        <taxon>Actinomycetota</taxon>
        <taxon>Actinomycetes</taxon>
        <taxon>Streptosporangiales</taxon>
        <taxon>Thermomonosporaceae</taxon>
        <taxon>Actinoallomurus</taxon>
    </lineage>
</organism>
<keyword evidence="3" id="KW-1185">Reference proteome</keyword>
<dbReference type="RefSeq" id="WP_345470725.1">
    <property type="nucleotide sequence ID" value="NZ_BAABHF010000042.1"/>
</dbReference>
<proteinExistence type="predicted"/>
<evidence type="ECO:0000313" key="3">
    <source>
        <dbReference type="Proteomes" id="UP001500503"/>
    </source>
</evidence>
<feature type="region of interest" description="Disordered" evidence="1">
    <location>
        <begin position="35"/>
        <end position="54"/>
    </location>
</feature>
<comment type="caution">
    <text evidence="2">The sequence shown here is derived from an EMBL/GenBank/DDBJ whole genome shotgun (WGS) entry which is preliminary data.</text>
</comment>
<sequence length="77" mass="8284">MIRIIAIPWLGGKCNSPTKNSDLKTMIPAVNDVQLQKSDPDQAADDSGRGPTAMLHRVITDGPERDASAPKARDLNC</sequence>
<evidence type="ECO:0000313" key="2">
    <source>
        <dbReference type="EMBL" id="GAA4507995.1"/>
    </source>
</evidence>